<dbReference type="EMBL" id="JAQJAN010000012">
    <property type="protein sequence ID" value="KAJ5716177.1"/>
    <property type="molecule type" value="Genomic_DNA"/>
</dbReference>
<sequence length="552" mass="63329">MRAFAFTLIGGAVGVTCHLTLFIHHEWHLRAPDLLCYHLVVFAVVGVILKEGLWMILGYLISLFSSIIIYRIFFHRLKHFPGPVGARITKIWHTWKLLHQQNHLLLTDLHNQYGNFVRTGPSEITVYHPDVFMAIDGPQSNCVKAEWYDLLNPNQSLVTARMKKLHGARRRQWNRGFTSLALDEYQSRLIPLIDQLERCIDGDISTEKVSEMTDLLYWIGFDRMGDFIFSRTFNMLSQKEWHHVIVLLQRALSLLGPLSPLPWLLHICFKLLPRIWILKDWFCMVSWCEKQLTERLEFNEKTPKVLDVAHYLLEDARENPHQFPWLTGDSILAIVAGSEPIAAVLVGLFCELALAPRHLDKIYQEIKRIDIGDGIRSLGNCCPHLEGAILEALRLYPALPTGGNRKTLKNGVNIGRTFIPPETTIVAPRFCISRRKDCFEQAHKFIPERWYRSPQMIHNKAAFSPFGTGESPKSSLSNGCLGRNLAMNDMRLITARLVKRYCFKVPDGETTESVWKDLKDQFTSNPGRLRLIFELREDSVAQSKLTDGIPLG</sequence>
<evidence type="ECO:0000256" key="7">
    <source>
        <dbReference type="SAM" id="Phobius"/>
    </source>
</evidence>
<keyword evidence="4" id="KW-0560">Oxidoreductase</keyword>
<dbReference type="CDD" id="cd11061">
    <property type="entry name" value="CYP67-like"/>
    <property type="match status" value="1"/>
</dbReference>
<protein>
    <recommendedName>
        <fullName evidence="10">Cytochrome P450</fullName>
    </recommendedName>
</protein>
<dbReference type="SUPFAM" id="SSF48264">
    <property type="entry name" value="Cytochrome P450"/>
    <property type="match status" value="1"/>
</dbReference>
<evidence type="ECO:0000256" key="6">
    <source>
        <dbReference type="ARBA" id="ARBA00023033"/>
    </source>
</evidence>
<dbReference type="PANTHER" id="PTHR24305">
    <property type="entry name" value="CYTOCHROME P450"/>
    <property type="match status" value="1"/>
</dbReference>
<dbReference type="GO" id="GO:0043386">
    <property type="term" value="P:mycotoxin biosynthetic process"/>
    <property type="evidence" value="ECO:0007669"/>
    <property type="project" value="UniProtKB-ARBA"/>
</dbReference>
<dbReference type="GO" id="GO:0004497">
    <property type="term" value="F:monooxygenase activity"/>
    <property type="evidence" value="ECO:0007669"/>
    <property type="project" value="UniProtKB-KW"/>
</dbReference>
<organism evidence="8 9">
    <name type="scientific">Penicillium malachiteum</name>
    <dbReference type="NCBI Taxonomy" id="1324776"/>
    <lineage>
        <taxon>Eukaryota</taxon>
        <taxon>Fungi</taxon>
        <taxon>Dikarya</taxon>
        <taxon>Ascomycota</taxon>
        <taxon>Pezizomycotina</taxon>
        <taxon>Eurotiomycetes</taxon>
        <taxon>Eurotiomycetidae</taxon>
        <taxon>Eurotiales</taxon>
        <taxon>Aspergillaceae</taxon>
        <taxon>Penicillium</taxon>
    </lineage>
</organism>
<dbReference type="InterPro" id="IPR001128">
    <property type="entry name" value="Cyt_P450"/>
</dbReference>
<dbReference type="Pfam" id="PF00067">
    <property type="entry name" value="p450"/>
    <property type="match status" value="1"/>
</dbReference>
<keyword evidence="7" id="KW-0472">Membrane</keyword>
<keyword evidence="6" id="KW-0503">Monooxygenase</keyword>
<evidence type="ECO:0000256" key="4">
    <source>
        <dbReference type="ARBA" id="ARBA00023002"/>
    </source>
</evidence>
<reference evidence="8" key="1">
    <citation type="journal article" date="2023" name="IMA Fungus">
        <title>Comparative genomic study of the Penicillium genus elucidates a diverse pangenome and 15 lateral gene transfer events.</title>
        <authorList>
            <person name="Petersen C."/>
            <person name="Sorensen T."/>
            <person name="Nielsen M.R."/>
            <person name="Sondergaard T.E."/>
            <person name="Sorensen J.L."/>
            <person name="Fitzpatrick D.A."/>
            <person name="Frisvad J.C."/>
            <person name="Nielsen K.L."/>
        </authorList>
    </citation>
    <scope>NUCLEOTIDE SEQUENCE</scope>
    <source>
        <strain evidence="8">IBT 17514</strain>
    </source>
</reference>
<gene>
    <name evidence="8" type="ORF">N7493_008088</name>
</gene>
<dbReference type="GO" id="GO:0020037">
    <property type="term" value="F:heme binding"/>
    <property type="evidence" value="ECO:0007669"/>
    <property type="project" value="InterPro"/>
</dbReference>
<reference evidence="8" key="2">
    <citation type="submission" date="2023-01" db="EMBL/GenBank/DDBJ databases">
        <authorList>
            <person name="Petersen C."/>
        </authorList>
    </citation>
    <scope>NUCLEOTIDE SEQUENCE</scope>
    <source>
        <strain evidence="8">IBT 17514</strain>
    </source>
</reference>
<dbReference type="PANTHER" id="PTHR24305:SF187">
    <property type="entry name" value="P450, PUTATIVE (EUROFUNG)-RELATED"/>
    <property type="match status" value="1"/>
</dbReference>
<feature type="transmembrane region" description="Helical" evidence="7">
    <location>
        <begin position="27"/>
        <end position="49"/>
    </location>
</feature>
<evidence type="ECO:0000256" key="3">
    <source>
        <dbReference type="ARBA" id="ARBA00022723"/>
    </source>
</evidence>
<keyword evidence="9" id="KW-1185">Reference proteome</keyword>
<dbReference type="InterPro" id="IPR050121">
    <property type="entry name" value="Cytochrome_P450_monoxygenase"/>
</dbReference>
<feature type="transmembrane region" description="Helical" evidence="7">
    <location>
        <begin position="56"/>
        <end position="74"/>
    </location>
</feature>
<evidence type="ECO:0008006" key="10">
    <source>
        <dbReference type="Google" id="ProtNLM"/>
    </source>
</evidence>
<keyword evidence="3" id="KW-0479">Metal-binding</keyword>
<accession>A0AAD6HGZ6</accession>
<dbReference type="Gene3D" id="1.10.630.10">
    <property type="entry name" value="Cytochrome P450"/>
    <property type="match status" value="1"/>
</dbReference>
<evidence type="ECO:0000256" key="1">
    <source>
        <dbReference type="ARBA" id="ARBA00001971"/>
    </source>
</evidence>
<keyword evidence="5" id="KW-0408">Iron</keyword>
<dbReference type="InterPro" id="IPR036396">
    <property type="entry name" value="Cyt_P450_sf"/>
</dbReference>
<keyword evidence="7" id="KW-0812">Transmembrane</keyword>
<evidence type="ECO:0000256" key="5">
    <source>
        <dbReference type="ARBA" id="ARBA00023004"/>
    </source>
</evidence>
<dbReference type="GO" id="GO:0016705">
    <property type="term" value="F:oxidoreductase activity, acting on paired donors, with incorporation or reduction of molecular oxygen"/>
    <property type="evidence" value="ECO:0007669"/>
    <property type="project" value="InterPro"/>
</dbReference>
<dbReference type="GO" id="GO:0005506">
    <property type="term" value="F:iron ion binding"/>
    <property type="evidence" value="ECO:0007669"/>
    <property type="project" value="InterPro"/>
</dbReference>
<comment type="caution">
    <text evidence="8">The sequence shown here is derived from an EMBL/GenBank/DDBJ whole genome shotgun (WGS) entry which is preliminary data.</text>
</comment>
<evidence type="ECO:0000256" key="2">
    <source>
        <dbReference type="ARBA" id="ARBA00010617"/>
    </source>
</evidence>
<evidence type="ECO:0000313" key="9">
    <source>
        <dbReference type="Proteomes" id="UP001215712"/>
    </source>
</evidence>
<comment type="cofactor">
    <cofactor evidence="1">
        <name>heme</name>
        <dbReference type="ChEBI" id="CHEBI:30413"/>
    </cofactor>
</comment>
<evidence type="ECO:0000313" key="8">
    <source>
        <dbReference type="EMBL" id="KAJ5716177.1"/>
    </source>
</evidence>
<comment type="similarity">
    <text evidence="2">Belongs to the cytochrome P450 family.</text>
</comment>
<keyword evidence="7" id="KW-1133">Transmembrane helix</keyword>
<dbReference type="AlphaFoldDB" id="A0AAD6HGZ6"/>
<dbReference type="Proteomes" id="UP001215712">
    <property type="component" value="Unassembled WGS sequence"/>
</dbReference>
<proteinExistence type="inferred from homology"/>
<name>A0AAD6HGZ6_9EURO</name>